<dbReference type="STRING" id="589385.SAMN05421504_101221"/>
<evidence type="ECO:0000313" key="3">
    <source>
        <dbReference type="Proteomes" id="UP000199515"/>
    </source>
</evidence>
<dbReference type="InterPro" id="IPR027417">
    <property type="entry name" value="P-loop_NTPase"/>
</dbReference>
<name>A0A1H2SII6_9PSEU</name>
<reference evidence="2 3" key="1">
    <citation type="submission" date="2016-10" db="EMBL/GenBank/DDBJ databases">
        <authorList>
            <person name="de Groot N.N."/>
        </authorList>
    </citation>
    <scope>NUCLEOTIDE SEQUENCE [LARGE SCALE GENOMIC DNA]</scope>
    <source>
        <strain evidence="2 3">CPCC 202699</strain>
    </source>
</reference>
<accession>A0A1H2SII6</accession>
<feature type="domain" description="ORC1/DEAH AAA+ ATPase" evidence="1">
    <location>
        <begin position="1242"/>
        <end position="1387"/>
    </location>
</feature>
<dbReference type="InterPro" id="IPR049945">
    <property type="entry name" value="AAA_22"/>
</dbReference>
<protein>
    <submittedName>
        <fullName evidence="2">AAA domain-containing protein</fullName>
    </submittedName>
</protein>
<evidence type="ECO:0000313" key="2">
    <source>
        <dbReference type="EMBL" id="SDW30954.1"/>
    </source>
</evidence>
<sequence length="1921" mass="208073">MTQRRPHTACSHGDAGRPYPVVDEQEWPLGQNPARDEALAQLEQVLTPCREMLAAAIEQLTAADVMKALKSVPLQYRGSVFKPLGLNIKPRQITRQMSQDTRALLLRGADDDVRRAARMLTTKVSTDIDHAVFDGAQPDPEESWGAALCQVAIWAERGTSVRDSRVWLWACGRSWFASAQLTATQLENIVGAARRVIDASPAVESAAEEMPAVGDSSEDLHAAVDGLEPIFEDGAVAARRVAEQLSAKQVPASQDLARLVRTRESFDAVTSMLRDAGLPEPGDTLGSLRVAIDQASAEERDGDLRATLALVRELTAPPEEPMLAAQLEQAQSAAAELMSEARWDEQARQRAESLSLLIDLAVPARGGPAPMELAMRWSKAWPELSFLALQAARLALTEAEPLAAEPAEVRLDEAPAPPAQVVEEPAEPAVVAAEEVEDEAPDAEAPVARDLARLVASGRFGMAAAIGAAESRPEAQLAALRVAALADAVRFQHGAVAATLRDELSQLEPDGVVADLPSLLLIVPALIRAALVTGEPTTGALLTDLGTRVEPNLKVVAEEVGRRALHGVLADSRALVALADVAESERTLLTLAGTAKQFRVRHRKFRFKRATDISKVWLGSEGILGRPLGIVERNDTRAVDEVAADIERLADSDYVKDELDALDGQYQGNSGKPIEGAGRRDLLDLAREALTPLAEWVTVVRSLSRDNGQSAWGTGEVADMRTAVLGRSDAVAEALKDLAGHDDPMIAAAAAAAISSLDETFAVLRGARTLASVEQAPEYVLTAELAKVPGAMIDNEQVILPAGATTAELRDAAERSWDDALALHIDGERFDVAWFLLAKAEAGRLPAGDLTDRETQAKTVEAAEQASREALRGELEQFAVVLGRARSNDEIAEEQDGDLTGLLESARSELTEANLAAVRLALEKLDTLLGAYRVEARVRLEARMEKLARDGRVDESTSARVADLMTSGQLSTAEELIYFLEIDEKLPEIEEAEDLRQFVPAVPEALTRGVTAELITQVRNRDVIGTCSVLDFTQISETQAQLAAETLQGWRDLSSTEPGQRYSISERSQLLPVLRLMGLGTGHVTQLPELPRGRDRRFVEVAVTGQVGRVLVPAFGSKLGDRLRVLLAWGQPNAELLMSWADGDTSGESLLITHFGTMSMQTRRDLAVLAASRTAPILVLDDAALVYLAAHSGGQMTTTLKVLLPFSGVNPYLQKRGVVAREMFYGRDQERRSVLDPDGTQLVFGGRGLGKSALLHSAAEHFESQSRAGGDRVAIYLDLKVVGIRANSSKDQNAIWDALLDKLRLREVLQTPRKNAGRKSSRNHVEHGVRDWLEVNTQRRLLVLIDEADQFFEADMPHFNETAALKALGQESNGRVKVVFAGLHSVQRYAKKARNAPFSHMAQRPTVIGPLKPQHAANLLSEPLAALGFEFEDPDLVNRILGYCSYQPFLLQMFANRLVEEMHVKRRGGVLGVDEPPYAIARHDVEAVVNQADLRSDIRTAFRDTLNLDHRYGVIAHVLAHYAYEHGLDARLTDKQLRQECLDYWPQGFGDLDVEGFRAYLQEMTGLGVLAPNNDGRGWHLRSANVLSRIGTKGDVEAELVSAAELSVPGEFLVLESRQELPSGRTSPLTAAQTDDALGDHNNQVRVVLGSPATGIELVSEAVEAAASVGDRFTLPRIGGSRREFKAQLMEGRPGEWRVVLDDLVSVAPNEAACLEALELAQTLRPIAAGVTRSAVIVAGPEQMPLWRKVFEQDSTDSQVAGTVLLRRYTAATLQVWSMDTNMFTDKAARARLLRVTGGWPMLVERVQQLLKGDGSSPGASGVDESEALGQVEKHLETAAGRKELFSASGLASDGRLLRAFTGILAEAGAEGLTRADLDVAASFVITAPETDVECLMALQVFDFDGGVYRPEPTLVRCLPG</sequence>
<dbReference type="GO" id="GO:0016887">
    <property type="term" value="F:ATP hydrolysis activity"/>
    <property type="evidence" value="ECO:0007669"/>
    <property type="project" value="InterPro"/>
</dbReference>
<gene>
    <name evidence="2" type="ORF">SAMN05421504_101221</name>
</gene>
<dbReference type="EMBL" id="FNON01000001">
    <property type="protein sequence ID" value="SDW30954.1"/>
    <property type="molecule type" value="Genomic_DNA"/>
</dbReference>
<dbReference type="Pfam" id="PF13401">
    <property type="entry name" value="AAA_22"/>
    <property type="match status" value="1"/>
</dbReference>
<proteinExistence type="predicted"/>
<dbReference type="SUPFAM" id="SSF52540">
    <property type="entry name" value="P-loop containing nucleoside triphosphate hydrolases"/>
    <property type="match status" value="1"/>
</dbReference>
<evidence type="ECO:0000259" key="1">
    <source>
        <dbReference type="Pfam" id="PF13401"/>
    </source>
</evidence>
<keyword evidence="3" id="KW-1185">Reference proteome</keyword>
<dbReference type="Gene3D" id="3.40.50.300">
    <property type="entry name" value="P-loop containing nucleotide triphosphate hydrolases"/>
    <property type="match status" value="1"/>
</dbReference>
<dbReference type="Proteomes" id="UP000199515">
    <property type="component" value="Unassembled WGS sequence"/>
</dbReference>
<organism evidence="2 3">
    <name type="scientific">Amycolatopsis xylanica</name>
    <dbReference type="NCBI Taxonomy" id="589385"/>
    <lineage>
        <taxon>Bacteria</taxon>
        <taxon>Bacillati</taxon>
        <taxon>Actinomycetota</taxon>
        <taxon>Actinomycetes</taxon>
        <taxon>Pseudonocardiales</taxon>
        <taxon>Pseudonocardiaceae</taxon>
        <taxon>Amycolatopsis</taxon>
    </lineage>
</organism>